<accession>A0ABV5WK29</accession>
<dbReference type="EMBL" id="JBHMAF010000180">
    <property type="protein sequence ID" value="MFB9760984.1"/>
    <property type="molecule type" value="Genomic_DNA"/>
</dbReference>
<gene>
    <name evidence="1" type="ORF">ACFFMS_22175</name>
</gene>
<evidence type="ECO:0000313" key="2">
    <source>
        <dbReference type="Proteomes" id="UP001589609"/>
    </source>
</evidence>
<reference evidence="1 2" key="1">
    <citation type="submission" date="2024-09" db="EMBL/GenBank/DDBJ databases">
        <authorList>
            <person name="Sun Q."/>
            <person name="Mori K."/>
        </authorList>
    </citation>
    <scope>NUCLEOTIDE SEQUENCE [LARGE SCALE GENOMIC DNA]</scope>
    <source>
        <strain evidence="1 2">JCM 11201</strain>
    </source>
</reference>
<keyword evidence="2" id="KW-1185">Reference proteome</keyword>
<comment type="caution">
    <text evidence="1">The sequence shown here is derived from an EMBL/GenBank/DDBJ whole genome shotgun (WGS) entry which is preliminary data.</text>
</comment>
<sequence>MKTITTQELSNLTQVSVRWIEAKCQTGEIKALQDETGAWLVLESELRENPLIVQWLRSKNLFWGC</sequence>
<evidence type="ECO:0008006" key="3">
    <source>
        <dbReference type="Google" id="ProtNLM"/>
    </source>
</evidence>
<organism evidence="1 2">
    <name type="scientific">Ectobacillus funiculus</name>
    <dbReference type="NCBI Taxonomy" id="137993"/>
    <lineage>
        <taxon>Bacteria</taxon>
        <taxon>Bacillati</taxon>
        <taxon>Bacillota</taxon>
        <taxon>Bacilli</taxon>
        <taxon>Bacillales</taxon>
        <taxon>Bacillaceae</taxon>
        <taxon>Ectobacillus</taxon>
    </lineage>
</organism>
<proteinExistence type="predicted"/>
<dbReference type="RefSeq" id="WP_379951247.1">
    <property type="nucleotide sequence ID" value="NZ_JBHMAF010000180.1"/>
</dbReference>
<dbReference type="Proteomes" id="UP001589609">
    <property type="component" value="Unassembled WGS sequence"/>
</dbReference>
<protein>
    <recommendedName>
        <fullName evidence="3">Helix-turn-helix domain-containing protein</fullName>
    </recommendedName>
</protein>
<name>A0ABV5WK29_9BACI</name>
<evidence type="ECO:0000313" key="1">
    <source>
        <dbReference type="EMBL" id="MFB9760984.1"/>
    </source>
</evidence>